<dbReference type="RefSeq" id="WP_256130685.1">
    <property type="nucleotide sequence ID" value="NZ_JANFXK010000001.1"/>
</dbReference>
<evidence type="ECO:0000256" key="1">
    <source>
        <dbReference type="ARBA" id="ARBA00004651"/>
    </source>
</evidence>
<protein>
    <submittedName>
        <fullName evidence="9">ABC transporter permease</fullName>
    </submittedName>
</protein>
<dbReference type="Proteomes" id="UP001524502">
    <property type="component" value="Unassembled WGS sequence"/>
</dbReference>
<evidence type="ECO:0000256" key="7">
    <source>
        <dbReference type="SAM" id="Phobius"/>
    </source>
</evidence>
<feature type="transmembrane region" description="Helical" evidence="7">
    <location>
        <begin position="326"/>
        <end position="348"/>
    </location>
</feature>
<evidence type="ECO:0000256" key="4">
    <source>
        <dbReference type="ARBA" id="ARBA00022989"/>
    </source>
</evidence>
<feature type="transmembrane region" description="Helical" evidence="7">
    <location>
        <begin position="755"/>
        <end position="778"/>
    </location>
</feature>
<evidence type="ECO:0000313" key="9">
    <source>
        <dbReference type="EMBL" id="MCQ4635502.1"/>
    </source>
</evidence>
<evidence type="ECO:0000259" key="8">
    <source>
        <dbReference type="Pfam" id="PF02687"/>
    </source>
</evidence>
<name>A0ABT1RJZ7_9FIRM</name>
<proteinExistence type="inferred from homology"/>
<keyword evidence="3 7" id="KW-0812">Transmembrane</keyword>
<evidence type="ECO:0000256" key="6">
    <source>
        <dbReference type="ARBA" id="ARBA00038076"/>
    </source>
</evidence>
<feature type="transmembrane region" description="Helical" evidence="7">
    <location>
        <begin position="798"/>
        <end position="820"/>
    </location>
</feature>
<dbReference type="InterPro" id="IPR003838">
    <property type="entry name" value="ABC3_permease_C"/>
</dbReference>
<feature type="transmembrane region" description="Helical" evidence="7">
    <location>
        <begin position="271"/>
        <end position="294"/>
    </location>
</feature>
<keyword evidence="2" id="KW-1003">Cell membrane</keyword>
<feature type="transmembrane region" description="Helical" evidence="7">
    <location>
        <begin position="368"/>
        <end position="386"/>
    </location>
</feature>
<accession>A0ABT1RJZ7</accession>
<feature type="transmembrane region" description="Helical" evidence="7">
    <location>
        <begin position="439"/>
        <end position="457"/>
    </location>
</feature>
<dbReference type="EMBL" id="JANFXK010000001">
    <property type="protein sequence ID" value="MCQ4635502.1"/>
    <property type="molecule type" value="Genomic_DNA"/>
</dbReference>
<evidence type="ECO:0000313" key="10">
    <source>
        <dbReference type="Proteomes" id="UP001524502"/>
    </source>
</evidence>
<comment type="caution">
    <text evidence="9">The sequence shown here is derived from an EMBL/GenBank/DDBJ whole genome shotgun (WGS) entry which is preliminary data.</text>
</comment>
<feature type="domain" description="ABC3 transporter permease C-terminal" evidence="8">
    <location>
        <begin position="711"/>
        <end position="810"/>
    </location>
</feature>
<reference evidence="9 10" key="1">
    <citation type="submission" date="2022-06" db="EMBL/GenBank/DDBJ databases">
        <title>Isolation of gut microbiota from human fecal samples.</title>
        <authorList>
            <person name="Pamer E.G."/>
            <person name="Barat B."/>
            <person name="Waligurski E."/>
            <person name="Medina S."/>
            <person name="Paddock L."/>
            <person name="Mostad J."/>
        </authorList>
    </citation>
    <scope>NUCLEOTIDE SEQUENCE [LARGE SCALE GENOMIC DNA]</scope>
    <source>
        <strain evidence="9 10">SL.3.17</strain>
    </source>
</reference>
<gene>
    <name evidence="9" type="ORF">NE619_02065</name>
</gene>
<keyword evidence="5 7" id="KW-0472">Membrane</keyword>
<dbReference type="InterPro" id="IPR050250">
    <property type="entry name" value="Macrolide_Exporter_MacB"/>
</dbReference>
<feature type="transmembrane region" description="Helical" evidence="7">
    <location>
        <begin position="26"/>
        <end position="46"/>
    </location>
</feature>
<comment type="subcellular location">
    <subcellularLocation>
        <location evidence="1">Cell membrane</location>
        <topology evidence="1">Multi-pass membrane protein</topology>
    </subcellularLocation>
</comment>
<sequence length="837" mass="91877">MLRNNNKKFIKTLSQSCLKASRSRNIIAVVAIILTAMLFTSVATILQGSMYCIKEQAIRQSGTKAMVSLKYMPEKKAEQIKRDPAFEEIGTMRFVGTSTDPRLERLAVNVAWLDETLCDLNFMELKEGQRPEKENEVAVDTTVLDLLDLPHRAGASFDLSYEVNGRQETKKVTVSGFWEGEKDETSSNIAVSEAFADRALSGEAKPEDGETAAGCLILMGTLKSDENISEQLDSIVKSAGYDPGADVGEKGFLRANVNPAYEQSASLAPEMIAAVIGAAILILVAGYLIIYNIFQISVLKDIRLYGQLKTIGTSPKQLAYIVKRQGLRLSVIGIPAGLILGWLLGNALLPLIMKSLDGRTAYFVAPNLWVMLASGIFALLTVWISCKKPGRTAARISPIEALRYNGQENSKKAVKRGKESKMRIVRMASANLTGNKGKTLLVVLSIALSIVIFNSILNLTDCFDKETYAKGRVAADFLVKSSDSGQTDSPNYMIPENFSQFIKDQPQVKDLSSVYYHHDINDISADPAVIKTRNGKPYEDENDLGGKQVYGFDENALKRCKVSEGKLDMKKFASGNYVLEVGPLDDTGQKVDADTFSLHPGDRITADFHGKEKTYEVMACVAVNYALLYESSIGDFGCLLLPKEQFQSLYPQEDRPIRHIFDAEKGGFAELNKAIEKYQDQPGANIRVQTRTSVDAAFEETRQTYSISGTVIAAIFGIIGLLNLLNVILTGAIARQREFAVMQSVGMTRKQLRRLFVLEGLFYAVAAALAGIVLSAAASVTIVKGLTAGWWFTLYHMTLLPACALAPVYLLAAAVISALVDRMWNKGSVVERLRRSK</sequence>
<organism evidence="9 10">
    <name type="scientific">Anaerovorax odorimutans</name>
    <dbReference type="NCBI Taxonomy" id="109327"/>
    <lineage>
        <taxon>Bacteria</taxon>
        <taxon>Bacillati</taxon>
        <taxon>Bacillota</taxon>
        <taxon>Clostridia</taxon>
        <taxon>Peptostreptococcales</taxon>
        <taxon>Anaerovoracaceae</taxon>
        <taxon>Anaerovorax</taxon>
    </lineage>
</organism>
<feature type="transmembrane region" description="Helical" evidence="7">
    <location>
        <begin position="711"/>
        <end position="734"/>
    </location>
</feature>
<dbReference type="Pfam" id="PF02687">
    <property type="entry name" value="FtsX"/>
    <property type="match status" value="2"/>
</dbReference>
<dbReference type="PANTHER" id="PTHR30572:SF4">
    <property type="entry name" value="ABC TRANSPORTER PERMEASE YTRF"/>
    <property type="match status" value="1"/>
</dbReference>
<evidence type="ECO:0000256" key="5">
    <source>
        <dbReference type="ARBA" id="ARBA00023136"/>
    </source>
</evidence>
<keyword evidence="10" id="KW-1185">Reference proteome</keyword>
<dbReference type="PANTHER" id="PTHR30572">
    <property type="entry name" value="MEMBRANE COMPONENT OF TRANSPORTER-RELATED"/>
    <property type="match status" value="1"/>
</dbReference>
<feature type="domain" description="ABC3 transporter permease C-terminal" evidence="8">
    <location>
        <begin position="278"/>
        <end position="398"/>
    </location>
</feature>
<evidence type="ECO:0000256" key="2">
    <source>
        <dbReference type="ARBA" id="ARBA00022475"/>
    </source>
</evidence>
<keyword evidence="4 7" id="KW-1133">Transmembrane helix</keyword>
<comment type="similarity">
    <text evidence="6">Belongs to the ABC-4 integral membrane protein family.</text>
</comment>
<evidence type="ECO:0000256" key="3">
    <source>
        <dbReference type="ARBA" id="ARBA00022692"/>
    </source>
</evidence>